<dbReference type="InterPro" id="IPR052943">
    <property type="entry name" value="TMTC_O-mannosyl-trnsfr"/>
</dbReference>
<feature type="repeat" description="TPR" evidence="1">
    <location>
        <begin position="62"/>
        <end position="95"/>
    </location>
</feature>
<dbReference type="SUPFAM" id="SSF53756">
    <property type="entry name" value="UDP-Glycosyltransferase/glycogen phosphorylase"/>
    <property type="match status" value="1"/>
</dbReference>
<evidence type="ECO:0000313" key="3">
    <source>
        <dbReference type="Proteomes" id="UP000071859"/>
    </source>
</evidence>
<dbReference type="PROSITE" id="PS50293">
    <property type="entry name" value="TPR_REGION"/>
    <property type="match status" value="1"/>
</dbReference>
<name>A0A158EJ80_9BURK</name>
<dbReference type="Pfam" id="PF01075">
    <property type="entry name" value="Glyco_transf_9"/>
    <property type="match status" value="1"/>
</dbReference>
<organism evidence="2 3">
    <name type="scientific">Caballeronia calidae</name>
    <dbReference type="NCBI Taxonomy" id="1777139"/>
    <lineage>
        <taxon>Bacteria</taxon>
        <taxon>Pseudomonadati</taxon>
        <taxon>Pseudomonadota</taxon>
        <taxon>Betaproteobacteria</taxon>
        <taxon>Burkholderiales</taxon>
        <taxon>Burkholderiaceae</taxon>
        <taxon>Caballeronia</taxon>
    </lineage>
</organism>
<keyword evidence="1" id="KW-0802">TPR repeat</keyword>
<dbReference type="PANTHER" id="PTHR44809:SF1">
    <property type="entry name" value="PROTEIN O-MANNOSYL-TRANSFERASE TMTC1"/>
    <property type="match status" value="1"/>
</dbReference>
<dbReference type="PROSITE" id="PS50005">
    <property type="entry name" value="TPR"/>
    <property type="match status" value="3"/>
</dbReference>
<proteinExistence type="predicted"/>
<accession>A0A158EJ80</accession>
<dbReference type="InterPro" id="IPR002201">
    <property type="entry name" value="Glyco_trans_9"/>
</dbReference>
<dbReference type="SMART" id="SM00028">
    <property type="entry name" value="TPR"/>
    <property type="match status" value="3"/>
</dbReference>
<evidence type="ECO:0000256" key="1">
    <source>
        <dbReference type="PROSITE-ProRule" id="PRU00339"/>
    </source>
</evidence>
<dbReference type="Gene3D" id="3.40.50.2000">
    <property type="entry name" value="Glycogen Phosphorylase B"/>
    <property type="match status" value="1"/>
</dbReference>
<dbReference type="AlphaFoldDB" id="A0A158EJ80"/>
<dbReference type="Proteomes" id="UP000071859">
    <property type="component" value="Unassembled WGS sequence"/>
</dbReference>
<dbReference type="SUPFAM" id="SSF48452">
    <property type="entry name" value="TPR-like"/>
    <property type="match status" value="1"/>
</dbReference>
<reference evidence="2" key="1">
    <citation type="submission" date="2016-01" db="EMBL/GenBank/DDBJ databases">
        <authorList>
            <person name="Peeters C."/>
        </authorList>
    </citation>
    <scope>NUCLEOTIDE SEQUENCE</scope>
    <source>
        <strain evidence="2">LMG 29321</strain>
    </source>
</reference>
<keyword evidence="3" id="KW-1185">Reference proteome</keyword>
<feature type="repeat" description="TPR" evidence="1">
    <location>
        <begin position="96"/>
        <end position="129"/>
    </location>
</feature>
<feature type="repeat" description="TPR" evidence="1">
    <location>
        <begin position="130"/>
        <end position="163"/>
    </location>
</feature>
<evidence type="ECO:0000313" key="2">
    <source>
        <dbReference type="EMBL" id="SAL06942.1"/>
    </source>
</evidence>
<dbReference type="Pfam" id="PF13414">
    <property type="entry name" value="TPR_11"/>
    <property type="match status" value="1"/>
</dbReference>
<dbReference type="RefSeq" id="WP_198399464.1">
    <property type="nucleotide sequence ID" value="NZ_FCOX02000149.1"/>
</dbReference>
<gene>
    <name evidence="2" type="ORF">AWB78_08331</name>
</gene>
<dbReference type="GO" id="GO:0016757">
    <property type="term" value="F:glycosyltransferase activity"/>
    <property type="evidence" value="ECO:0007669"/>
    <property type="project" value="InterPro"/>
</dbReference>
<protein>
    <submittedName>
        <fullName evidence="2">TPR repeat-containing protein</fullName>
    </submittedName>
</protein>
<dbReference type="Gene3D" id="1.25.40.10">
    <property type="entry name" value="Tetratricopeptide repeat domain"/>
    <property type="match status" value="1"/>
</dbReference>
<dbReference type="InterPro" id="IPR011990">
    <property type="entry name" value="TPR-like_helical_dom_sf"/>
</dbReference>
<dbReference type="PANTHER" id="PTHR44809">
    <property type="match status" value="1"/>
</dbReference>
<dbReference type="EMBL" id="FCOX02000149">
    <property type="protein sequence ID" value="SAL06942.1"/>
    <property type="molecule type" value="Genomic_DNA"/>
</dbReference>
<comment type="caution">
    <text evidence="2">The sequence shown here is derived from an EMBL/GenBank/DDBJ whole genome shotgun (WGS) entry which is preliminary data.</text>
</comment>
<dbReference type="Pfam" id="PF00515">
    <property type="entry name" value="TPR_1"/>
    <property type="match status" value="1"/>
</dbReference>
<sequence>MRWQNTQPELARLIWGVIGGAQTSAQHWATKIFDIAHCALAAHPDLALQLFDLLDSHHYESARLHLFRADALCRCGEIDDALAAVNRSLKLDPDDAIAHNYLGHVWALHLNWQAAIDSFRRAIQLASNFAEAYGNLGSCLQRLKRYAAAKQAYQHALTLHPNHAEFQTNLALLLLACGDYERGFALYENRWRTAELAPCWPVTARPQWNGQDPLGGKTVLVWAEQGLGDTLQFCRYLPLLAQRGARVVLQAPAGLLRLFQNNRLGCAEIIDQAHPLPQHDFHIPIMSLPWAFATTLQTIPTPPPYLRASPQAAIQWPDLLGSSSHLRVGVVWAGRRFPRPNKPRDIPLAVLEPLFALNAHFACLQVDIPEREALRLQSMQNVQLWGDRLRDLQDTADLLEHLDLLVTVDSAVAHLGAAMGKEVWILNRYAPCWRWSHEGTDSFWYPGVTLFNQSSPGDWHTVVERVTLHLAKRIEHHPG</sequence>
<dbReference type="InterPro" id="IPR019734">
    <property type="entry name" value="TPR_rpt"/>
</dbReference>